<accession>A0A382NT02</accession>
<sequence>MPRMSKNKWDQHRYQELLDLHKALSLLSLEEISAVLVNRLPSILSIHFFTLFLYDKDKRELSLLCHNHP</sequence>
<dbReference type="AlphaFoldDB" id="A0A382NT02"/>
<gene>
    <name evidence="1" type="ORF">METZ01_LOCUS317153</name>
</gene>
<dbReference type="EMBL" id="UINC01102571">
    <property type="protein sequence ID" value="SVC64299.1"/>
    <property type="molecule type" value="Genomic_DNA"/>
</dbReference>
<protein>
    <submittedName>
        <fullName evidence="1">Uncharacterized protein</fullName>
    </submittedName>
</protein>
<evidence type="ECO:0000313" key="1">
    <source>
        <dbReference type="EMBL" id="SVC64299.1"/>
    </source>
</evidence>
<feature type="non-terminal residue" evidence="1">
    <location>
        <position position="69"/>
    </location>
</feature>
<reference evidence="1" key="1">
    <citation type="submission" date="2018-05" db="EMBL/GenBank/DDBJ databases">
        <authorList>
            <person name="Lanie J.A."/>
            <person name="Ng W.-L."/>
            <person name="Kazmierczak K.M."/>
            <person name="Andrzejewski T.M."/>
            <person name="Davidsen T.M."/>
            <person name="Wayne K.J."/>
            <person name="Tettelin H."/>
            <person name="Glass J.I."/>
            <person name="Rusch D."/>
            <person name="Podicherti R."/>
            <person name="Tsui H.-C.T."/>
            <person name="Winkler M.E."/>
        </authorList>
    </citation>
    <scope>NUCLEOTIDE SEQUENCE</scope>
</reference>
<name>A0A382NT02_9ZZZZ</name>
<organism evidence="1">
    <name type="scientific">marine metagenome</name>
    <dbReference type="NCBI Taxonomy" id="408172"/>
    <lineage>
        <taxon>unclassified sequences</taxon>
        <taxon>metagenomes</taxon>
        <taxon>ecological metagenomes</taxon>
    </lineage>
</organism>
<proteinExistence type="predicted"/>